<keyword evidence="2" id="KW-1185">Reference proteome</keyword>
<evidence type="ECO:0008006" key="3">
    <source>
        <dbReference type="Google" id="ProtNLM"/>
    </source>
</evidence>
<accession>A0A848J172</accession>
<sequence>MGIFDFLFNRDVHEKKSHLRNLILVALVDGEIASREYSLLKRLSEHFGIKDSEFQELIENPHIGEFVVPKNYEDKMLQILDLITIMVADDKIESSEKDLCRSIALKLNINPKVIDDIILNIENDLKEGVSKEEIIKNLYQQK</sequence>
<gene>
    <name evidence="1" type="ORF">HH304_12710</name>
</gene>
<reference evidence="1 2" key="1">
    <citation type="submission" date="2020-04" db="EMBL/GenBank/DDBJ databases">
        <title>Flammeovirgaceae bacterium KN852 isolated from deep sea.</title>
        <authorList>
            <person name="Zhang D.-C."/>
        </authorList>
    </citation>
    <scope>NUCLEOTIDE SEQUENCE [LARGE SCALE GENOMIC DNA]</scope>
    <source>
        <strain evidence="1 2">KN852</strain>
    </source>
</reference>
<dbReference type="Gene3D" id="1.10.3680.10">
    <property type="entry name" value="TerB-like"/>
    <property type="match status" value="1"/>
</dbReference>
<evidence type="ECO:0000313" key="2">
    <source>
        <dbReference type="Proteomes" id="UP000559010"/>
    </source>
</evidence>
<evidence type="ECO:0000313" key="1">
    <source>
        <dbReference type="EMBL" id="NMM49265.1"/>
    </source>
</evidence>
<dbReference type="RefSeq" id="WP_169682221.1">
    <property type="nucleotide sequence ID" value="NZ_JABBNU010000007.1"/>
</dbReference>
<organism evidence="1 2">
    <name type="scientific">Marinigracilibium pacificum</name>
    <dbReference type="NCBI Taxonomy" id="2729599"/>
    <lineage>
        <taxon>Bacteria</taxon>
        <taxon>Pseudomonadati</taxon>
        <taxon>Bacteroidota</taxon>
        <taxon>Cytophagia</taxon>
        <taxon>Cytophagales</taxon>
        <taxon>Flammeovirgaceae</taxon>
        <taxon>Marinigracilibium</taxon>
    </lineage>
</organism>
<dbReference type="Proteomes" id="UP000559010">
    <property type="component" value="Unassembled WGS sequence"/>
</dbReference>
<protein>
    <recommendedName>
        <fullName evidence="3">Tellurite resistance protein TerB</fullName>
    </recommendedName>
</protein>
<dbReference type="SUPFAM" id="SSF158682">
    <property type="entry name" value="TerB-like"/>
    <property type="match status" value="1"/>
</dbReference>
<proteinExistence type="predicted"/>
<dbReference type="EMBL" id="JABBNU010000007">
    <property type="protein sequence ID" value="NMM49265.1"/>
    <property type="molecule type" value="Genomic_DNA"/>
</dbReference>
<dbReference type="InterPro" id="IPR029024">
    <property type="entry name" value="TerB-like"/>
</dbReference>
<name>A0A848J172_9BACT</name>
<dbReference type="AlphaFoldDB" id="A0A848J172"/>
<comment type="caution">
    <text evidence="1">The sequence shown here is derived from an EMBL/GenBank/DDBJ whole genome shotgun (WGS) entry which is preliminary data.</text>
</comment>